<keyword evidence="3" id="KW-1185">Reference proteome</keyword>
<keyword evidence="1" id="KW-1133">Transmembrane helix</keyword>
<accession>A0ABY8VFB2</accession>
<sequence length="66" mass="7282">MYAAKKSDRLCEYGIVAGVLVAVIVVGVIGYSIYAQGQTSELFIAFLVLAVMIYPVWKIFGHLEKQ</sequence>
<evidence type="ECO:0000313" key="2">
    <source>
        <dbReference type="EMBL" id="WIM67802.1"/>
    </source>
</evidence>
<keyword evidence="1" id="KW-0472">Membrane</keyword>
<name>A0ABY8VFB2_9CORY</name>
<feature type="transmembrane region" description="Helical" evidence="1">
    <location>
        <begin position="40"/>
        <end position="60"/>
    </location>
</feature>
<feature type="transmembrane region" description="Helical" evidence="1">
    <location>
        <begin position="12"/>
        <end position="34"/>
    </location>
</feature>
<dbReference type="EMBL" id="CP126969">
    <property type="protein sequence ID" value="WIM67802.1"/>
    <property type="molecule type" value="Genomic_DNA"/>
</dbReference>
<keyword evidence="1" id="KW-0812">Transmembrane</keyword>
<proteinExistence type="predicted"/>
<dbReference type="RefSeq" id="WP_284825127.1">
    <property type="nucleotide sequence ID" value="NZ_CP126969.1"/>
</dbReference>
<evidence type="ECO:0000256" key="1">
    <source>
        <dbReference type="SAM" id="Phobius"/>
    </source>
</evidence>
<reference evidence="2 3" key="1">
    <citation type="submission" date="2023-05" db="EMBL/GenBank/DDBJ databases">
        <title>Corynebacterium suedekumii sp. nov. and Corynebacterium breve sp. nov. isolated from raw cow's milk.</title>
        <authorList>
            <person name="Baer M.K."/>
            <person name="Mehl L."/>
            <person name="Hellmuth R."/>
            <person name="Marke G."/>
            <person name="Lipski A."/>
        </authorList>
    </citation>
    <scope>NUCLEOTIDE SEQUENCE [LARGE SCALE GENOMIC DNA]</scope>
    <source>
        <strain evidence="2 3">R4</strain>
    </source>
</reference>
<gene>
    <name evidence="2" type="ORF">QP027_12150</name>
</gene>
<protein>
    <submittedName>
        <fullName evidence="2">Uncharacterized protein</fullName>
    </submittedName>
</protein>
<evidence type="ECO:0000313" key="3">
    <source>
        <dbReference type="Proteomes" id="UP001225598"/>
    </source>
</evidence>
<organism evidence="2 3">
    <name type="scientific">Corynebacterium breve</name>
    <dbReference type="NCBI Taxonomy" id="3049799"/>
    <lineage>
        <taxon>Bacteria</taxon>
        <taxon>Bacillati</taxon>
        <taxon>Actinomycetota</taxon>
        <taxon>Actinomycetes</taxon>
        <taxon>Mycobacteriales</taxon>
        <taxon>Corynebacteriaceae</taxon>
        <taxon>Corynebacterium</taxon>
    </lineage>
</organism>
<dbReference type="Proteomes" id="UP001225598">
    <property type="component" value="Chromosome"/>
</dbReference>